<evidence type="ECO:0000256" key="3">
    <source>
        <dbReference type="ARBA" id="ARBA00022801"/>
    </source>
</evidence>
<gene>
    <name evidence="4" type="primary">mrnC</name>
    <name evidence="6" type="ORF">I8U20_09870</name>
</gene>
<keyword evidence="4" id="KW-0460">Magnesium</keyword>
<dbReference type="Pfam" id="PF00636">
    <property type="entry name" value="Ribonuclease_3"/>
    <property type="match status" value="1"/>
</dbReference>
<comment type="cofactor">
    <cofactor evidence="4">
        <name>Mg(2+)</name>
        <dbReference type="ChEBI" id="CHEBI:18420"/>
    </cofactor>
</comment>
<keyword evidence="1 4" id="KW-0540">Nuclease</keyword>
<evidence type="ECO:0000256" key="1">
    <source>
        <dbReference type="ARBA" id="ARBA00022722"/>
    </source>
</evidence>
<name>A0A8I1DG97_THEIN</name>
<comment type="caution">
    <text evidence="6">The sequence shown here is derived from an EMBL/GenBank/DDBJ whole genome shotgun (WGS) entry which is preliminary data.</text>
</comment>
<dbReference type="GO" id="GO:0006364">
    <property type="term" value="P:rRNA processing"/>
    <property type="evidence" value="ECO:0007669"/>
    <property type="project" value="UniProtKB-UniRule"/>
</dbReference>
<comment type="function">
    <text evidence="4">Involved in correct processing of both the 5' and 3' ends of 23S rRNA precursor. Processes 30S rRNA precursor transcript even in absence of ribonuclease 3 (Rnc); Rnc processes 30S rRNA into smaller rRNA precursors.</text>
</comment>
<dbReference type="InterPro" id="IPR036389">
    <property type="entry name" value="RNase_III_sf"/>
</dbReference>
<comment type="similarity">
    <text evidence="4">Belongs to the MrnC RNase family.</text>
</comment>
<evidence type="ECO:0000313" key="7">
    <source>
        <dbReference type="Proteomes" id="UP000633619"/>
    </source>
</evidence>
<dbReference type="EC" id="3.1.26.-" evidence="4"/>
<dbReference type="GO" id="GO:0004525">
    <property type="term" value="F:ribonuclease III activity"/>
    <property type="evidence" value="ECO:0007669"/>
    <property type="project" value="InterPro"/>
</dbReference>
<keyword evidence="7" id="KW-1185">Reference proteome</keyword>
<accession>A0A8I1DG97</accession>
<feature type="domain" description="RNase III" evidence="5">
    <location>
        <begin position="1"/>
        <end position="131"/>
    </location>
</feature>
<dbReference type="Proteomes" id="UP000633619">
    <property type="component" value="Unassembled WGS sequence"/>
</dbReference>
<dbReference type="GO" id="GO:0005737">
    <property type="term" value="C:cytoplasm"/>
    <property type="evidence" value="ECO:0007669"/>
    <property type="project" value="UniProtKB-SubCell"/>
</dbReference>
<dbReference type="PIRSF" id="PIRSF005520">
    <property type="entry name" value="UCP005520"/>
    <property type="match status" value="1"/>
</dbReference>
<comment type="subunit">
    <text evidence="4">Homodimer.</text>
</comment>
<evidence type="ECO:0000256" key="4">
    <source>
        <dbReference type="HAMAP-Rule" id="MF_01468"/>
    </source>
</evidence>
<keyword evidence="3 4" id="KW-0378">Hydrolase</keyword>
<dbReference type="AlphaFoldDB" id="A0A8I1DG97"/>
<evidence type="ECO:0000259" key="5">
    <source>
        <dbReference type="SMART" id="SM00535"/>
    </source>
</evidence>
<keyword evidence="4" id="KW-0699">rRNA-binding</keyword>
<sequence>MLRPLTKTPREYNPLLLAYLGDAVYEIFIRHHLVARGIARPQDLQKEASKFVSALAQAKVYKAIENDLTEEERDILRRGRNAKSGSVPKNAKVTDYRQSTGLEALMGYLYLKKDEQRLHELMNSAIEIVEKGYKKND</sequence>
<comment type="subcellular location">
    <subcellularLocation>
        <location evidence="4">Cytoplasm</location>
    </subcellularLocation>
</comment>
<dbReference type="HAMAP" id="MF_01468">
    <property type="entry name" value="RNase_Mini_III"/>
    <property type="match status" value="1"/>
</dbReference>
<reference evidence="6 7" key="1">
    <citation type="submission" date="2020-12" db="EMBL/GenBank/DDBJ databases">
        <title>WGS of Thermoactinomyces spp.</title>
        <authorList>
            <person name="Cheng K."/>
        </authorList>
    </citation>
    <scope>NUCLEOTIDE SEQUENCE [LARGE SCALE GENOMIC DNA]</scope>
    <source>
        <strain evidence="7">CICC 10671\DSM 43846</strain>
    </source>
</reference>
<keyword evidence="4" id="KW-0690">Ribosome biogenesis</keyword>
<protein>
    <recommendedName>
        <fullName evidence="4">Mini-ribonuclease 3</fullName>
        <shortName evidence="4">Mini-3</shortName>
        <shortName evidence="4">Mini-RNase 3</shortName>
        <ecNumber evidence="4">3.1.26.-</ecNumber>
    </recommendedName>
    <alternativeName>
        <fullName evidence="4">Mini-RNase III</fullName>
        <shortName evidence="4">Mini-III</shortName>
    </alternativeName>
</protein>
<keyword evidence="4" id="KW-0694">RNA-binding</keyword>
<dbReference type="PANTHER" id="PTHR34276">
    <property type="entry name" value="MINI-RIBONUCLEASE 3"/>
    <property type="match status" value="1"/>
</dbReference>
<evidence type="ECO:0000256" key="2">
    <source>
        <dbReference type="ARBA" id="ARBA00022759"/>
    </source>
</evidence>
<keyword evidence="2 4" id="KW-0255">Endonuclease</keyword>
<dbReference type="SUPFAM" id="SSF69065">
    <property type="entry name" value="RNase III domain-like"/>
    <property type="match status" value="1"/>
</dbReference>
<keyword evidence="4" id="KW-0963">Cytoplasm</keyword>
<dbReference type="Gene3D" id="1.10.1520.10">
    <property type="entry name" value="Ribonuclease III domain"/>
    <property type="match status" value="1"/>
</dbReference>
<keyword evidence="4" id="KW-0698">rRNA processing</keyword>
<dbReference type="EMBL" id="JAECVW010000005">
    <property type="protein sequence ID" value="MBH8595636.1"/>
    <property type="molecule type" value="Genomic_DNA"/>
</dbReference>
<dbReference type="SMART" id="SM00535">
    <property type="entry name" value="RIBOc"/>
    <property type="match status" value="1"/>
</dbReference>
<dbReference type="InterPro" id="IPR000999">
    <property type="entry name" value="RNase_III_dom"/>
</dbReference>
<evidence type="ECO:0000313" key="6">
    <source>
        <dbReference type="EMBL" id="MBH8595636.1"/>
    </source>
</evidence>
<dbReference type="InterPro" id="IPR008226">
    <property type="entry name" value="Mini3_fam"/>
</dbReference>
<dbReference type="GO" id="GO:0019843">
    <property type="term" value="F:rRNA binding"/>
    <property type="evidence" value="ECO:0007669"/>
    <property type="project" value="UniProtKB-UniRule"/>
</dbReference>
<dbReference type="PANTHER" id="PTHR34276:SF1">
    <property type="entry name" value="MINI-RIBONUCLEASE 3"/>
    <property type="match status" value="1"/>
</dbReference>
<proteinExistence type="inferred from homology"/>
<feature type="active site" evidence="4">
    <location>
        <position position="22"/>
    </location>
</feature>
<organism evidence="6 7">
    <name type="scientific">Thermoactinomyces intermedius</name>
    <dbReference type="NCBI Taxonomy" id="2024"/>
    <lineage>
        <taxon>Bacteria</taxon>
        <taxon>Bacillati</taxon>
        <taxon>Bacillota</taxon>
        <taxon>Bacilli</taxon>
        <taxon>Bacillales</taxon>
        <taxon>Thermoactinomycetaceae</taxon>
        <taxon>Thermoactinomyces</taxon>
    </lineage>
</organism>